<dbReference type="SMART" id="SM00382">
    <property type="entry name" value="AAA"/>
    <property type="match status" value="1"/>
</dbReference>
<evidence type="ECO:0000256" key="4">
    <source>
        <dbReference type="ARBA" id="ARBA00022475"/>
    </source>
</evidence>
<evidence type="ECO:0000256" key="3">
    <source>
        <dbReference type="ARBA" id="ARBA00022448"/>
    </source>
</evidence>
<evidence type="ECO:0000256" key="5">
    <source>
        <dbReference type="ARBA" id="ARBA00022741"/>
    </source>
</evidence>
<dbReference type="InterPro" id="IPR027417">
    <property type="entry name" value="P-loop_NTPase"/>
</dbReference>
<evidence type="ECO:0000313" key="9">
    <source>
        <dbReference type="EMBL" id="SEP88616.1"/>
    </source>
</evidence>
<keyword evidence="7" id="KW-0472">Membrane</keyword>
<protein>
    <submittedName>
        <fullName evidence="9">Peptide/nickel transport system ATP-binding protein</fullName>
    </submittedName>
</protein>
<comment type="similarity">
    <text evidence="2">Belongs to the ABC transporter superfamily.</text>
</comment>
<dbReference type="InterPro" id="IPR003593">
    <property type="entry name" value="AAA+_ATPase"/>
</dbReference>
<dbReference type="PROSITE" id="PS00211">
    <property type="entry name" value="ABC_TRANSPORTER_1"/>
    <property type="match status" value="1"/>
</dbReference>
<feature type="domain" description="ABC transporter" evidence="8">
    <location>
        <begin position="5"/>
        <end position="256"/>
    </location>
</feature>
<evidence type="ECO:0000313" key="10">
    <source>
        <dbReference type="Proteomes" id="UP000198733"/>
    </source>
</evidence>
<dbReference type="InterPro" id="IPR050388">
    <property type="entry name" value="ABC_Ni/Peptide_Import"/>
</dbReference>
<keyword evidence="3" id="KW-0813">Transport</keyword>
<dbReference type="Proteomes" id="UP000198733">
    <property type="component" value="Unassembled WGS sequence"/>
</dbReference>
<dbReference type="RefSeq" id="WP_092502968.1">
    <property type="nucleotide sequence ID" value="NZ_FOEH01000001.1"/>
</dbReference>
<dbReference type="PANTHER" id="PTHR43297">
    <property type="entry name" value="OLIGOPEPTIDE TRANSPORT ATP-BINDING PROTEIN APPD"/>
    <property type="match status" value="1"/>
</dbReference>
<organism evidence="9 10">
    <name type="scientific">Virgibacillus subterraneus</name>
    <dbReference type="NCBI Taxonomy" id="621109"/>
    <lineage>
        <taxon>Bacteria</taxon>
        <taxon>Bacillati</taxon>
        <taxon>Bacillota</taxon>
        <taxon>Bacilli</taxon>
        <taxon>Bacillales</taxon>
        <taxon>Bacillaceae</taxon>
        <taxon>Virgibacillus</taxon>
    </lineage>
</organism>
<accession>A0A1H9BI18</accession>
<evidence type="ECO:0000256" key="7">
    <source>
        <dbReference type="ARBA" id="ARBA00023136"/>
    </source>
</evidence>
<keyword evidence="5" id="KW-0547">Nucleotide-binding</keyword>
<dbReference type="GO" id="GO:0005524">
    <property type="term" value="F:ATP binding"/>
    <property type="evidence" value="ECO:0007669"/>
    <property type="project" value="UniProtKB-KW"/>
</dbReference>
<dbReference type="EMBL" id="FOEH01000001">
    <property type="protein sequence ID" value="SEP88616.1"/>
    <property type="molecule type" value="Genomic_DNA"/>
</dbReference>
<dbReference type="CDD" id="cd03257">
    <property type="entry name" value="ABC_NikE_OppD_transporters"/>
    <property type="match status" value="1"/>
</dbReference>
<dbReference type="Pfam" id="PF08352">
    <property type="entry name" value="oligo_HPY"/>
    <property type="match status" value="1"/>
</dbReference>
<comment type="caution">
    <text evidence="9">The sequence shown here is derived from an EMBL/GenBank/DDBJ whole genome shotgun (WGS) entry which is preliminary data.</text>
</comment>
<dbReference type="Pfam" id="PF00005">
    <property type="entry name" value="ABC_tran"/>
    <property type="match status" value="1"/>
</dbReference>
<dbReference type="InterPro" id="IPR013563">
    <property type="entry name" value="Oligopep_ABC_C"/>
</dbReference>
<keyword evidence="10" id="KW-1185">Reference proteome</keyword>
<evidence type="ECO:0000256" key="6">
    <source>
        <dbReference type="ARBA" id="ARBA00022840"/>
    </source>
</evidence>
<keyword evidence="4" id="KW-1003">Cell membrane</keyword>
<evidence type="ECO:0000256" key="1">
    <source>
        <dbReference type="ARBA" id="ARBA00004202"/>
    </source>
</evidence>
<evidence type="ECO:0000256" key="2">
    <source>
        <dbReference type="ARBA" id="ARBA00005417"/>
    </source>
</evidence>
<reference evidence="9 10" key="1">
    <citation type="submission" date="2016-10" db="EMBL/GenBank/DDBJ databases">
        <authorList>
            <person name="Varghese N."/>
            <person name="Submissions S."/>
        </authorList>
    </citation>
    <scope>NUCLEOTIDE SEQUENCE [LARGE SCALE GENOMIC DNA]</scope>
    <source>
        <strain evidence="9 10">CGMCC 1.7734</strain>
    </source>
</reference>
<gene>
    <name evidence="9" type="ORF">SAMN05216232_1202</name>
</gene>
<name>A0A1H9BI18_9BACI</name>
<dbReference type="NCBIfam" id="TIGR01727">
    <property type="entry name" value="oligo_HPY"/>
    <property type="match status" value="1"/>
</dbReference>
<dbReference type="InterPro" id="IPR003439">
    <property type="entry name" value="ABC_transporter-like_ATP-bd"/>
</dbReference>
<proteinExistence type="inferred from homology"/>
<keyword evidence="6 9" id="KW-0067">ATP-binding</keyword>
<comment type="subcellular location">
    <subcellularLocation>
        <location evidence="1">Cell membrane</location>
        <topology evidence="1">Peripheral membrane protein</topology>
    </subcellularLocation>
</comment>
<dbReference type="PROSITE" id="PS50893">
    <property type="entry name" value="ABC_TRANSPORTER_2"/>
    <property type="match status" value="1"/>
</dbReference>
<dbReference type="InterPro" id="IPR017871">
    <property type="entry name" value="ABC_transporter-like_CS"/>
</dbReference>
<dbReference type="SUPFAM" id="SSF52540">
    <property type="entry name" value="P-loop containing nucleoside triphosphate hydrolases"/>
    <property type="match status" value="1"/>
</dbReference>
<dbReference type="Gene3D" id="3.40.50.300">
    <property type="entry name" value="P-loop containing nucleotide triphosphate hydrolases"/>
    <property type="match status" value="1"/>
</dbReference>
<sequence length="338" mass="37703">MSTILDINDLSVDVTLDKQNHNVVNGLNLSIKKKQKYGIVGESGSGKSLTSLSILNLLPDVLSISNGSIILDESTDLTKLSKKEMLNIRGNEISIIFQEPMTALDPLFTVDHQISEVLRFHGKYTKKQMQDMIIDMLEKVGFAEPKQLLKRYPHQLSGGMRQRVMIAMALICKPKLLIADEPTTALDVTIQAQILDLMNDLTQDYDTSILMITHDLGVIAETCERVAVMYAGTLVEESTVEQLFDNPTHPYSVGLLESVQSLGDKTKKLYSIPGNVPSPAELKESGCRFASRCPHVMDICRQQDPPLFQIDDDHTSRCWLYQEGGEKSNEYRSSNVEG</sequence>
<dbReference type="PANTHER" id="PTHR43297:SF2">
    <property type="entry name" value="DIPEPTIDE TRANSPORT ATP-BINDING PROTEIN DPPD"/>
    <property type="match status" value="1"/>
</dbReference>
<evidence type="ECO:0000259" key="8">
    <source>
        <dbReference type="PROSITE" id="PS50893"/>
    </source>
</evidence>